<dbReference type="EMBL" id="LSSL01002719">
    <property type="protein sequence ID" value="OLY81150.1"/>
    <property type="molecule type" value="Genomic_DNA"/>
</dbReference>
<feature type="compositionally biased region" description="Basic and acidic residues" evidence="1">
    <location>
        <begin position="68"/>
        <end position="78"/>
    </location>
</feature>
<keyword evidence="3" id="KW-1185">Reference proteome</keyword>
<feature type="region of interest" description="Disordered" evidence="1">
    <location>
        <begin position="1"/>
        <end position="92"/>
    </location>
</feature>
<gene>
    <name evidence="2" type="ORF">AYI68_g4751</name>
</gene>
<feature type="compositionally biased region" description="Basic and acidic residues" evidence="1">
    <location>
        <begin position="17"/>
        <end position="32"/>
    </location>
</feature>
<reference evidence="2 3" key="1">
    <citation type="journal article" date="2016" name="Mol. Biol. Evol.">
        <title>Genome-Wide Survey of Gut Fungi (Harpellales) Reveals the First Horizontally Transferred Ubiquitin Gene from a Mosquito Host.</title>
        <authorList>
            <person name="Wang Y."/>
            <person name="White M.M."/>
            <person name="Kvist S."/>
            <person name="Moncalvo J.M."/>
        </authorList>
    </citation>
    <scope>NUCLEOTIDE SEQUENCE [LARGE SCALE GENOMIC DNA]</scope>
    <source>
        <strain evidence="2 3">ALG-7-W6</strain>
    </source>
</reference>
<accession>A0A1R0GW72</accession>
<protein>
    <submittedName>
        <fullName evidence="2">Uncharacterized protein</fullName>
    </submittedName>
</protein>
<evidence type="ECO:0000256" key="1">
    <source>
        <dbReference type="SAM" id="MobiDB-lite"/>
    </source>
</evidence>
<dbReference type="OrthoDB" id="10629557at2759"/>
<name>A0A1R0GW72_9FUNG</name>
<dbReference type="AlphaFoldDB" id="A0A1R0GW72"/>
<evidence type="ECO:0000313" key="2">
    <source>
        <dbReference type="EMBL" id="OLY81150.1"/>
    </source>
</evidence>
<dbReference type="Proteomes" id="UP000187455">
    <property type="component" value="Unassembled WGS sequence"/>
</dbReference>
<evidence type="ECO:0000313" key="3">
    <source>
        <dbReference type="Proteomes" id="UP000187455"/>
    </source>
</evidence>
<organism evidence="2 3">
    <name type="scientific">Smittium mucronatum</name>
    <dbReference type="NCBI Taxonomy" id="133383"/>
    <lineage>
        <taxon>Eukaryota</taxon>
        <taxon>Fungi</taxon>
        <taxon>Fungi incertae sedis</taxon>
        <taxon>Zoopagomycota</taxon>
        <taxon>Kickxellomycotina</taxon>
        <taxon>Harpellomycetes</taxon>
        <taxon>Harpellales</taxon>
        <taxon>Legeriomycetaceae</taxon>
        <taxon>Smittium</taxon>
    </lineage>
</organism>
<sequence>MHTRNSKKILTPQQYDSGERSSIEAPDKKTELSSDNPTGLAKTTKLEPNAGGFKKLKKPLEADESESKDEFSEDDKGLDVPTMPKPGSKLAPYYDGSDIEGFISQIKNLAIKSEIDTKTLVRLIPKEMEAAEKLHDKHLRKAFKNYGKGGIKARIDESYTNEKTIGIVRAESEGLEREGDENNREKFETEEGEIYKVYEARKMAAGTTEKHKYQRLNKIPDTSDHFPTNKIVDR</sequence>
<comment type="caution">
    <text evidence="2">The sequence shown here is derived from an EMBL/GenBank/DDBJ whole genome shotgun (WGS) entry which is preliminary data.</text>
</comment>
<proteinExistence type="predicted"/>